<dbReference type="Gene3D" id="1.20.1080.10">
    <property type="entry name" value="Glycerol uptake facilitator protein"/>
    <property type="match status" value="1"/>
</dbReference>
<keyword evidence="4 7" id="KW-0812">Transmembrane</keyword>
<proteinExistence type="inferred from homology"/>
<keyword evidence="3" id="KW-0813">Transport</keyword>
<comment type="similarity">
    <text evidence="2">Belongs to the MIP/aquaporin (TC 1.A.8) family.</text>
</comment>
<accession>A0A6C0HS47</accession>
<comment type="subcellular location">
    <subcellularLocation>
        <location evidence="1">Membrane</location>
        <topology evidence="1">Multi-pass membrane protein</topology>
    </subcellularLocation>
</comment>
<dbReference type="GO" id="GO:0005886">
    <property type="term" value="C:plasma membrane"/>
    <property type="evidence" value="ECO:0007669"/>
    <property type="project" value="TreeGrafter"/>
</dbReference>
<evidence type="ECO:0000313" key="8">
    <source>
        <dbReference type="EMBL" id="QHT83157.1"/>
    </source>
</evidence>
<name>A0A6C0HS47_9ZZZZ</name>
<dbReference type="SUPFAM" id="SSF81338">
    <property type="entry name" value="Aquaporin-like"/>
    <property type="match status" value="1"/>
</dbReference>
<dbReference type="InterPro" id="IPR000425">
    <property type="entry name" value="MIP"/>
</dbReference>
<evidence type="ECO:0000256" key="1">
    <source>
        <dbReference type="ARBA" id="ARBA00004141"/>
    </source>
</evidence>
<keyword evidence="5 7" id="KW-1133">Transmembrane helix</keyword>
<evidence type="ECO:0000256" key="6">
    <source>
        <dbReference type="ARBA" id="ARBA00023136"/>
    </source>
</evidence>
<keyword evidence="6 7" id="KW-0472">Membrane</keyword>
<feature type="transmembrane region" description="Helical" evidence="7">
    <location>
        <begin position="66"/>
        <end position="85"/>
    </location>
</feature>
<dbReference type="InterPro" id="IPR023271">
    <property type="entry name" value="Aquaporin-like"/>
</dbReference>
<reference evidence="8" key="1">
    <citation type="journal article" date="2020" name="Nature">
        <title>Giant virus diversity and host interactions through global metagenomics.</title>
        <authorList>
            <person name="Schulz F."/>
            <person name="Roux S."/>
            <person name="Paez-Espino D."/>
            <person name="Jungbluth S."/>
            <person name="Walsh D.A."/>
            <person name="Denef V.J."/>
            <person name="McMahon K.D."/>
            <person name="Konstantinidis K.T."/>
            <person name="Eloe-Fadrosh E.A."/>
            <person name="Kyrpides N.C."/>
            <person name="Woyke T."/>
        </authorList>
    </citation>
    <scope>NUCLEOTIDE SEQUENCE</scope>
    <source>
        <strain evidence="8">GVMAG-M-3300023184-167</strain>
    </source>
</reference>
<evidence type="ECO:0000256" key="4">
    <source>
        <dbReference type="ARBA" id="ARBA00022692"/>
    </source>
</evidence>
<evidence type="ECO:0000256" key="3">
    <source>
        <dbReference type="ARBA" id="ARBA00022448"/>
    </source>
</evidence>
<sequence>MHPYLVEFIGTFILMLAILFSKGNWFVIGLTLGLAILIGGKSSGGCFNPAVTLGACMTNSLPYSSLLPYTVVEVLGAILAAMIYLHANKR</sequence>
<evidence type="ECO:0000256" key="5">
    <source>
        <dbReference type="ARBA" id="ARBA00022989"/>
    </source>
</evidence>
<evidence type="ECO:0000256" key="7">
    <source>
        <dbReference type="SAM" id="Phobius"/>
    </source>
</evidence>
<dbReference type="GO" id="GO:0015254">
    <property type="term" value="F:glycerol channel activity"/>
    <property type="evidence" value="ECO:0007669"/>
    <property type="project" value="TreeGrafter"/>
</dbReference>
<feature type="transmembrane region" description="Helical" evidence="7">
    <location>
        <begin position="12"/>
        <end position="38"/>
    </location>
</feature>
<dbReference type="Pfam" id="PF00230">
    <property type="entry name" value="MIP"/>
    <property type="match status" value="1"/>
</dbReference>
<dbReference type="PANTHER" id="PTHR43829:SF9">
    <property type="entry name" value="AQUAPORIN-9"/>
    <property type="match status" value="1"/>
</dbReference>
<organism evidence="8">
    <name type="scientific">viral metagenome</name>
    <dbReference type="NCBI Taxonomy" id="1070528"/>
    <lineage>
        <taxon>unclassified sequences</taxon>
        <taxon>metagenomes</taxon>
        <taxon>organismal metagenomes</taxon>
    </lineage>
</organism>
<protein>
    <recommendedName>
        <fullName evidence="9">Major intrinsic protein</fullName>
    </recommendedName>
</protein>
<evidence type="ECO:0000256" key="2">
    <source>
        <dbReference type="ARBA" id="ARBA00006175"/>
    </source>
</evidence>
<dbReference type="EMBL" id="MN740006">
    <property type="protein sequence ID" value="QHT83157.1"/>
    <property type="molecule type" value="Genomic_DNA"/>
</dbReference>
<dbReference type="InterPro" id="IPR050363">
    <property type="entry name" value="MIP/Aquaporin"/>
</dbReference>
<dbReference type="AlphaFoldDB" id="A0A6C0HS47"/>
<dbReference type="PANTHER" id="PTHR43829">
    <property type="entry name" value="AQUAPORIN OR AQUAGLYCEROPORIN RELATED"/>
    <property type="match status" value="1"/>
</dbReference>
<evidence type="ECO:0008006" key="9">
    <source>
        <dbReference type="Google" id="ProtNLM"/>
    </source>
</evidence>
<dbReference type="PRINTS" id="PR00783">
    <property type="entry name" value="MINTRINSICP"/>
</dbReference>